<reference evidence="3 4" key="1">
    <citation type="submission" date="2012-02" db="EMBL/GenBank/DDBJ databases">
        <title>The Genome Sequence of Bacteroides cellulosilyticus CL02T12C19.</title>
        <authorList>
            <consortium name="The Broad Institute Genome Sequencing Platform"/>
            <person name="Earl A."/>
            <person name="Ward D."/>
            <person name="Feldgarden M."/>
            <person name="Gevers D."/>
            <person name="Zitomersky N.L."/>
            <person name="Coyne M.J."/>
            <person name="Comstock L.E."/>
            <person name="Young S.K."/>
            <person name="Zeng Q."/>
            <person name="Gargeya S."/>
            <person name="Fitzgerald M."/>
            <person name="Haas B."/>
            <person name="Abouelleil A."/>
            <person name="Alvarado L."/>
            <person name="Arachchi H.M."/>
            <person name="Berlin A."/>
            <person name="Chapman S.B."/>
            <person name="Gearin G."/>
            <person name="Goldberg J."/>
            <person name="Griggs A."/>
            <person name="Gujja S."/>
            <person name="Hansen M."/>
            <person name="Heiman D."/>
            <person name="Howarth C."/>
            <person name="Larimer J."/>
            <person name="Lui A."/>
            <person name="MacDonald P.J.P."/>
            <person name="McCowen C."/>
            <person name="Montmayeur A."/>
            <person name="Murphy C."/>
            <person name="Neiman D."/>
            <person name="Pearson M."/>
            <person name="Priest M."/>
            <person name="Roberts A."/>
            <person name="Saif S."/>
            <person name="Shea T."/>
            <person name="Sisk P."/>
            <person name="Stolte C."/>
            <person name="Sykes S."/>
            <person name="Wortman J."/>
            <person name="Nusbaum C."/>
            <person name="Birren B."/>
        </authorList>
    </citation>
    <scope>NUCLEOTIDE SEQUENCE [LARGE SCALE GENOMIC DNA]</scope>
    <source>
        <strain evidence="3 4">CL02T12C19</strain>
    </source>
</reference>
<sequence length="354" mass="40029">MKILTVAYLHGAGGAERQIILLSNEMAKKGHDVHMIILNENKCHYTISEDIKVHDLSANESRPLRIIKRFLTFRKEIGKIQPEVTINYNLQGAYFSLLVGRKTCGKIIYSERGDPYDDEYSGLLGKVRDITCKHVDGLVFQSEGARDFFTITQKQKAIVIHNSITVPQDKYPIPEKRDNRIVTVGRLHPQKNPWLLVDAFSLIAQKYPDVTLEFYGDGALKEEIQAKINRMGLTGRIHLNLSRTNIFDCIRTARLFVLPSDYEGMPNALMEAMSLGLPSIATDCRPGGAQTLIEDGINGFIVPVRNPLVMAQKISFILDNPDEAEKIGRAARILGKTHTSEIVFERWNHFIMRL</sequence>
<evidence type="ECO:0000259" key="1">
    <source>
        <dbReference type="Pfam" id="PF00534"/>
    </source>
</evidence>
<dbReference type="Pfam" id="PF13477">
    <property type="entry name" value="Glyco_trans_4_2"/>
    <property type="match status" value="1"/>
</dbReference>
<dbReference type="EMBL" id="AGXG01000009">
    <property type="protein sequence ID" value="EIY38439.1"/>
    <property type="molecule type" value="Genomic_DNA"/>
</dbReference>
<evidence type="ECO:0008006" key="5">
    <source>
        <dbReference type="Google" id="ProtNLM"/>
    </source>
</evidence>
<gene>
    <name evidence="3" type="ORF">HMPREF1062_00569</name>
</gene>
<keyword evidence="4" id="KW-1185">Reference proteome</keyword>
<dbReference type="SUPFAM" id="SSF53756">
    <property type="entry name" value="UDP-Glycosyltransferase/glycogen phosphorylase"/>
    <property type="match status" value="1"/>
</dbReference>
<name>I9FX62_9BACE</name>
<dbReference type="PATRIC" id="fig|997874.3.peg.576"/>
<dbReference type="HOGENOM" id="CLU_009583_0_0_10"/>
<dbReference type="InterPro" id="IPR028098">
    <property type="entry name" value="Glyco_trans_4-like_N"/>
</dbReference>
<feature type="domain" description="Glycosyltransferase subfamily 4-like N-terminal" evidence="2">
    <location>
        <begin position="21"/>
        <end position="113"/>
    </location>
</feature>
<dbReference type="InterPro" id="IPR001296">
    <property type="entry name" value="Glyco_trans_1"/>
</dbReference>
<evidence type="ECO:0000259" key="2">
    <source>
        <dbReference type="Pfam" id="PF13477"/>
    </source>
</evidence>
<dbReference type="GO" id="GO:0016757">
    <property type="term" value="F:glycosyltransferase activity"/>
    <property type="evidence" value="ECO:0007669"/>
    <property type="project" value="UniProtKB-ARBA"/>
</dbReference>
<proteinExistence type="predicted"/>
<feature type="domain" description="Glycosyl transferase family 1" evidence="1">
    <location>
        <begin position="176"/>
        <end position="332"/>
    </location>
</feature>
<dbReference type="Gene3D" id="3.40.50.2000">
    <property type="entry name" value="Glycogen Phosphorylase B"/>
    <property type="match status" value="2"/>
</dbReference>
<evidence type="ECO:0000313" key="4">
    <source>
        <dbReference type="Proteomes" id="UP000003741"/>
    </source>
</evidence>
<dbReference type="PANTHER" id="PTHR12526:SF638">
    <property type="entry name" value="SPORE COAT PROTEIN SA"/>
    <property type="match status" value="1"/>
</dbReference>
<organism evidence="3 4">
    <name type="scientific">Bacteroides cellulosilyticus CL02T12C19</name>
    <dbReference type="NCBI Taxonomy" id="997874"/>
    <lineage>
        <taxon>Bacteria</taxon>
        <taxon>Pseudomonadati</taxon>
        <taxon>Bacteroidota</taxon>
        <taxon>Bacteroidia</taxon>
        <taxon>Bacteroidales</taxon>
        <taxon>Bacteroidaceae</taxon>
        <taxon>Bacteroides</taxon>
    </lineage>
</organism>
<accession>I9FX62</accession>
<dbReference type="RefSeq" id="WP_007215554.1">
    <property type="nucleotide sequence ID" value="NZ_JH724085.1"/>
</dbReference>
<protein>
    <recommendedName>
        <fullName evidence="5">Glycosyl transferase family 1 domain-containing protein</fullName>
    </recommendedName>
</protein>
<dbReference type="PANTHER" id="PTHR12526">
    <property type="entry name" value="GLYCOSYLTRANSFERASE"/>
    <property type="match status" value="1"/>
</dbReference>
<evidence type="ECO:0000313" key="3">
    <source>
        <dbReference type="EMBL" id="EIY38439.1"/>
    </source>
</evidence>
<dbReference type="OrthoDB" id="9790710at2"/>
<dbReference type="Pfam" id="PF00534">
    <property type="entry name" value="Glycos_transf_1"/>
    <property type="match status" value="1"/>
</dbReference>
<dbReference type="Proteomes" id="UP000003741">
    <property type="component" value="Unassembled WGS sequence"/>
</dbReference>
<dbReference type="AlphaFoldDB" id="I9FX62"/>
<comment type="caution">
    <text evidence="3">The sequence shown here is derived from an EMBL/GenBank/DDBJ whole genome shotgun (WGS) entry which is preliminary data.</text>
</comment>